<proteinExistence type="inferred from homology"/>
<evidence type="ECO:0000256" key="2">
    <source>
        <dbReference type="ARBA" id="ARBA00023027"/>
    </source>
</evidence>
<comment type="caution">
    <text evidence="5">The sequence shown here is derived from an EMBL/GenBank/DDBJ whole genome shotgun (WGS) entry which is preliminary data.</text>
</comment>
<protein>
    <submittedName>
        <fullName evidence="5">Nucleotide sugar dehydrogenase</fullName>
    </submittedName>
</protein>
<dbReference type="Pfam" id="PF03721">
    <property type="entry name" value="UDPG_MGDP_dh_N"/>
    <property type="match status" value="1"/>
</dbReference>
<dbReference type="Pfam" id="PF00984">
    <property type="entry name" value="UDPG_MGDP_dh"/>
    <property type="match status" value="1"/>
</dbReference>
<dbReference type="InterPro" id="IPR001732">
    <property type="entry name" value="UDP-Glc/GDP-Man_DH_N"/>
</dbReference>
<dbReference type="InterPro" id="IPR014027">
    <property type="entry name" value="UDP-Glc/GDP-Man_DH_C"/>
</dbReference>
<dbReference type="Gene3D" id="3.40.50.720">
    <property type="entry name" value="NAD(P)-binding Rossmann-like Domain"/>
    <property type="match status" value="2"/>
</dbReference>
<dbReference type="InterPro" id="IPR028359">
    <property type="entry name" value="UDP_ManNAc/GlcNAc_DH"/>
</dbReference>
<accession>A0ABQ2DSB2</accession>
<dbReference type="EMBL" id="BMKX01000010">
    <property type="protein sequence ID" value="GGJ71015.1"/>
    <property type="molecule type" value="Genomic_DNA"/>
</dbReference>
<dbReference type="PANTHER" id="PTHR43491:SF1">
    <property type="entry name" value="UDP-N-ACETYL-D-MANNOSAMINE DEHYDROGENASE"/>
    <property type="match status" value="1"/>
</dbReference>
<evidence type="ECO:0000256" key="1">
    <source>
        <dbReference type="ARBA" id="ARBA00023002"/>
    </source>
</evidence>
<sequence>MMTVLNIRGKLGLSEVVDTGDSPQEFVGENPRIDNKFEYDIAVIGLGPVGVRTLHNQCISKERVLGFDASESRLAEVSSGSMSLSLLENKRIAHAMGAQLLTLTADPEELAKAAVLIICVPTPVSEANVPDYSPLRDACGLVVNVVSPGQLIVQTTTTYAGATRELIVEPLRNRTLVPGIDIHVAFSPEPANVSISQQKNIHVPRLVGGYTTSCREAAVEFFGHGVFKFQRTYGLEAAEMTKLFEAAFHTVKTALTSEFAQACTELDVPFEEVLESVNLNLDAVAGFTAGSGAGGYELTIGPHHILNQSQAHGLQLPVLEAAVKSNKHRPAAVVERCVRVLVDLGKELSDSKVLIIGLSNYPDTADLSNSPGLEIMSLLLEAGAHVGFHDHHFAGPITLGDTHVSGYPNPHDFGADLIFLNTAHSHVDLSWISMTDTVIDGTYRATGILNRVPL</sequence>
<dbReference type="InterPro" id="IPR017476">
    <property type="entry name" value="UDP-Glc/GDP-Man"/>
</dbReference>
<dbReference type="InterPro" id="IPR036220">
    <property type="entry name" value="UDP-Glc/GDP-Man_DH_C_sf"/>
</dbReference>
<gene>
    <name evidence="5" type="ORF">GCM10007173_32330</name>
</gene>
<dbReference type="PANTHER" id="PTHR43491">
    <property type="entry name" value="UDP-N-ACETYL-D-MANNOSAMINE DEHYDROGENASE"/>
    <property type="match status" value="1"/>
</dbReference>
<evidence type="ECO:0000256" key="3">
    <source>
        <dbReference type="PIRNR" id="PIRNR000124"/>
    </source>
</evidence>
<keyword evidence="2" id="KW-0520">NAD</keyword>
<evidence type="ECO:0000259" key="4">
    <source>
        <dbReference type="SMART" id="SM00984"/>
    </source>
</evidence>
<evidence type="ECO:0000313" key="5">
    <source>
        <dbReference type="EMBL" id="GGJ71015.1"/>
    </source>
</evidence>
<dbReference type="Proteomes" id="UP000606115">
    <property type="component" value="Unassembled WGS sequence"/>
</dbReference>
<dbReference type="PIRSF" id="PIRSF000124">
    <property type="entry name" value="UDPglc_GDPman_dh"/>
    <property type="match status" value="1"/>
</dbReference>
<reference evidence="6" key="1">
    <citation type="journal article" date="2019" name="Int. J. Syst. Evol. Microbiol.">
        <title>The Global Catalogue of Microorganisms (GCM) 10K type strain sequencing project: providing services to taxonomists for standard genome sequencing and annotation.</title>
        <authorList>
            <consortium name="The Broad Institute Genomics Platform"/>
            <consortium name="The Broad Institute Genome Sequencing Center for Infectious Disease"/>
            <person name="Wu L."/>
            <person name="Ma J."/>
        </authorList>
    </citation>
    <scope>NUCLEOTIDE SEQUENCE [LARGE SCALE GENOMIC DNA]</scope>
    <source>
        <strain evidence="6">CGMCC 1.3685</strain>
    </source>
</reference>
<dbReference type="InterPro" id="IPR036291">
    <property type="entry name" value="NAD(P)-bd_dom_sf"/>
</dbReference>
<dbReference type="SUPFAM" id="SSF52413">
    <property type="entry name" value="UDP-glucose/GDP-mannose dehydrogenase C-terminal domain"/>
    <property type="match status" value="1"/>
</dbReference>
<name>A0ABQ2DSB2_9MICC</name>
<comment type="similarity">
    <text evidence="3">Belongs to the UDP-glucose/GDP-mannose dehydrogenase family.</text>
</comment>
<keyword evidence="6" id="KW-1185">Reference proteome</keyword>
<organism evidence="5 6">
    <name type="scientific">Glutamicibacter ardleyensis</name>
    <dbReference type="NCBI Taxonomy" id="225894"/>
    <lineage>
        <taxon>Bacteria</taxon>
        <taxon>Bacillati</taxon>
        <taxon>Actinomycetota</taxon>
        <taxon>Actinomycetes</taxon>
        <taxon>Micrococcales</taxon>
        <taxon>Micrococcaceae</taxon>
        <taxon>Glutamicibacter</taxon>
    </lineage>
</organism>
<dbReference type="SUPFAM" id="SSF51735">
    <property type="entry name" value="NAD(P)-binding Rossmann-fold domains"/>
    <property type="match status" value="1"/>
</dbReference>
<keyword evidence="1" id="KW-0560">Oxidoreductase</keyword>
<dbReference type="PIRSF" id="PIRSF500136">
    <property type="entry name" value="UDP_ManNAc_DH"/>
    <property type="match status" value="1"/>
</dbReference>
<dbReference type="InterPro" id="IPR014026">
    <property type="entry name" value="UDP-Glc/GDP-Man_DH_dimer"/>
</dbReference>
<feature type="domain" description="UDP-glucose/GDP-mannose dehydrogenase C-terminal" evidence="4">
    <location>
        <begin position="354"/>
        <end position="445"/>
    </location>
</feature>
<dbReference type="SUPFAM" id="SSF48179">
    <property type="entry name" value="6-phosphogluconate dehydrogenase C-terminal domain-like"/>
    <property type="match status" value="1"/>
</dbReference>
<dbReference type="NCBIfam" id="TIGR03026">
    <property type="entry name" value="NDP-sugDHase"/>
    <property type="match status" value="1"/>
</dbReference>
<evidence type="ECO:0000313" key="6">
    <source>
        <dbReference type="Proteomes" id="UP000606115"/>
    </source>
</evidence>
<dbReference type="SMART" id="SM00984">
    <property type="entry name" value="UDPG_MGDP_dh_C"/>
    <property type="match status" value="1"/>
</dbReference>
<dbReference type="InterPro" id="IPR008927">
    <property type="entry name" value="6-PGluconate_DH-like_C_sf"/>
</dbReference>